<reference evidence="2" key="1">
    <citation type="submission" date="2022-01" db="EMBL/GenBank/DDBJ databases">
        <title>Vibrio aestuarianus Clade A and Clade B isolates are associated with Pacific oyster (Crassostrea gigas) disease outbreaks across Ireland.</title>
        <authorList>
            <person name="Coyle N."/>
            <person name="O'Toole C."/>
            <person name="Thomas J.C.L."/>
            <person name="Ryder D."/>
            <person name="Cheslett D."/>
            <person name="Feist S."/>
            <person name="Bean T."/>
            <person name="Joseph A."/>
            <person name="Waina A."/>
            <person name="Feil E."/>
            <person name="Verner-Jeffreys D.W."/>
        </authorList>
    </citation>
    <scope>NUCLEOTIDE SEQUENCE</scope>
    <source>
        <strain evidence="2">S/17/14 A</strain>
    </source>
</reference>
<keyword evidence="1" id="KW-0812">Transmembrane</keyword>
<dbReference type="EMBL" id="JAKMYX010000211">
    <property type="protein sequence ID" value="MDH5924430.1"/>
    <property type="molecule type" value="Genomic_DNA"/>
</dbReference>
<evidence type="ECO:0000313" key="2">
    <source>
        <dbReference type="EMBL" id="MDH5924430.1"/>
    </source>
</evidence>
<organism evidence="2 3">
    <name type="scientific">Vibrio splendidus</name>
    <dbReference type="NCBI Taxonomy" id="29497"/>
    <lineage>
        <taxon>Bacteria</taxon>
        <taxon>Pseudomonadati</taxon>
        <taxon>Pseudomonadota</taxon>
        <taxon>Gammaproteobacteria</taxon>
        <taxon>Vibrionales</taxon>
        <taxon>Vibrionaceae</taxon>
        <taxon>Vibrio</taxon>
    </lineage>
</organism>
<proteinExistence type="predicted"/>
<keyword evidence="1" id="KW-1133">Transmembrane helix</keyword>
<evidence type="ECO:0000256" key="1">
    <source>
        <dbReference type="SAM" id="Phobius"/>
    </source>
</evidence>
<gene>
    <name evidence="2" type="ORF">L8R85_25965</name>
</gene>
<dbReference type="AlphaFoldDB" id="A0AA43G2J5"/>
<feature type="transmembrane region" description="Helical" evidence="1">
    <location>
        <begin position="60"/>
        <end position="80"/>
    </location>
</feature>
<dbReference type="Proteomes" id="UP001159663">
    <property type="component" value="Unassembled WGS sequence"/>
</dbReference>
<accession>A0AA43G2J5</accession>
<protein>
    <submittedName>
        <fullName evidence="2">Uncharacterized protein</fullName>
    </submittedName>
</protein>
<sequence length="104" mass="11226">MGNVAFLSILAVSCIGLLAALIGYEFGWSHPLTMYSIGAFIAIVFFKISDGERKFGGVSSIVWAALGTNVVWLVITFLSLPSLEAIEATKEINNPTLFSVLWAK</sequence>
<keyword evidence="1" id="KW-0472">Membrane</keyword>
<evidence type="ECO:0000313" key="3">
    <source>
        <dbReference type="Proteomes" id="UP001159663"/>
    </source>
</evidence>
<name>A0AA43G2J5_VIBSP</name>
<dbReference type="RefSeq" id="WP_280534882.1">
    <property type="nucleotide sequence ID" value="NZ_JAKMYX010000211.1"/>
</dbReference>
<comment type="caution">
    <text evidence="2">The sequence shown here is derived from an EMBL/GenBank/DDBJ whole genome shotgun (WGS) entry which is preliminary data.</text>
</comment>
<feature type="transmembrane region" description="Helical" evidence="1">
    <location>
        <begin position="29"/>
        <end position="48"/>
    </location>
</feature>